<keyword evidence="3" id="KW-1185">Reference proteome</keyword>
<evidence type="ECO:0000256" key="1">
    <source>
        <dbReference type="SAM" id="MobiDB-lite"/>
    </source>
</evidence>
<proteinExistence type="predicted"/>
<feature type="region of interest" description="Disordered" evidence="1">
    <location>
        <begin position="1"/>
        <end position="29"/>
    </location>
</feature>
<evidence type="ECO:0000313" key="3">
    <source>
        <dbReference type="Proteomes" id="UP000054485"/>
    </source>
</evidence>
<protein>
    <submittedName>
        <fullName evidence="2">Uncharacterized protein</fullName>
    </submittedName>
</protein>
<accession>A0A0D0B3Z2</accession>
<dbReference type="Proteomes" id="UP000054485">
    <property type="component" value="Unassembled WGS sequence"/>
</dbReference>
<dbReference type="InParanoid" id="A0A0D0B3Z2"/>
<dbReference type="AlphaFoldDB" id="A0A0D0B3Z2"/>
<evidence type="ECO:0000313" key="2">
    <source>
        <dbReference type="EMBL" id="KIK44659.1"/>
    </source>
</evidence>
<gene>
    <name evidence="2" type="ORF">CY34DRAFT_802421</name>
</gene>
<sequence>MPSSPLKRRNIGAGPASDKPSKGKKRAHISGRSNFTFCASLTFIPTFTQKPPKGHVL</sequence>
<reference evidence="3" key="2">
    <citation type="submission" date="2015-01" db="EMBL/GenBank/DDBJ databases">
        <title>Evolutionary Origins and Diversification of the Mycorrhizal Mutualists.</title>
        <authorList>
            <consortium name="DOE Joint Genome Institute"/>
            <consortium name="Mycorrhizal Genomics Consortium"/>
            <person name="Kohler A."/>
            <person name="Kuo A."/>
            <person name="Nagy L.G."/>
            <person name="Floudas D."/>
            <person name="Copeland A."/>
            <person name="Barry K.W."/>
            <person name="Cichocki N."/>
            <person name="Veneault-Fourrey C."/>
            <person name="LaButti K."/>
            <person name="Lindquist E.A."/>
            <person name="Lipzen A."/>
            <person name="Lundell T."/>
            <person name="Morin E."/>
            <person name="Murat C."/>
            <person name="Riley R."/>
            <person name="Ohm R."/>
            <person name="Sun H."/>
            <person name="Tunlid A."/>
            <person name="Henrissat B."/>
            <person name="Grigoriev I.V."/>
            <person name="Hibbett D.S."/>
            <person name="Martin F."/>
        </authorList>
    </citation>
    <scope>NUCLEOTIDE SEQUENCE [LARGE SCALE GENOMIC DNA]</scope>
    <source>
        <strain evidence="3">UH-Slu-Lm8-n1</strain>
    </source>
</reference>
<dbReference type="HOGENOM" id="CLU_2998041_0_0_1"/>
<dbReference type="EMBL" id="KN835186">
    <property type="protein sequence ID" value="KIK44659.1"/>
    <property type="molecule type" value="Genomic_DNA"/>
</dbReference>
<organism evidence="2 3">
    <name type="scientific">Suillus luteus UH-Slu-Lm8-n1</name>
    <dbReference type="NCBI Taxonomy" id="930992"/>
    <lineage>
        <taxon>Eukaryota</taxon>
        <taxon>Fungi</taxon>
        <taxon>Dikarya</taxon>
        <taxon>Basidiomycota</taxon>
        <taxon>Agaricomycotina</taxon>
        <taxon>Agaricomycetes</taxon>
        <taxon>Agaricomycetidae</taxon>
        <taxon>Boletales</taxon>
        <taxon>Suillineae</taxon>
        <taxon>Suillaceae</taxon>
        <taxon>Suillus</taxon>
    </lineage>
</organism>
<feature type="compositionally biased region" description="Basic residues" evidence="1">
    <location>
        <begin position="1"/>
        <end position="10"/>
    </location>
</feature>
<dbReference type="OrthoDB" id="2690753at2759"/>
<reference evidence="2 3" key="1">
    <citation type="submission" date="2014-04" db="EMBL/GenBank/DDBJ databases">
        <authorList>
            <consortium name="DOE Joint Genome Institute"/>
            <person name="Kuo A."/>
            <person name="Ruytinx J."/>
            <person name="Rineau F."/>
            <person name="Colpaert J."/>
            <person name="Kohler A."/>
            <person name="Nagy L.G."/>
            <person name="Floudas D."/>
            <person name="Copeland A."/>
            <person name="Barry K.W."/>
            <person name="Cichocki N."/>
            <person name="Veneault-Fourrey C."/>
            <person name="LaButti K."/>
            <person name="Lindquist E.A."/>
            <person name="Lipzen A."/>
            <person name="Lundell T."/>
            <person name="Morin E."/>
            <person name="Murat C."/>
            <person name="Sun H."/>
            <person name="Tunlid A."/>
            <person name="Henrissat B."/>
            <person name="Grigoriev I.V."/>
            <person name="Hibbett D.S."/>
            <person name="Martin F."/>
            <person name="Nordberg H.P."/>
            <person name="Cantor M.N."/>
            <person name="Hua S.X."/>
        </authorList>
    </citation>
    <scope>NUCLEOTIDE SEQUENCE [LARGE SCALE GENOMIC DNA]</scope>
    <source>
        <strain evidence="2 3">UH-Slu-Lm8-n1</strain>
    </source>
</reference>
<name>A0A0D0B3Z2_9AGAM</name>